<gene>
    <name evidence="1" type="ORF">GGE16_000668</name>
</gene>
<organism evidence="1 2">
    <name type="scientific">Rhizobium leguminosarum</name>
    <dbReference type="NCBI Taxonomy" id="384"/>
    <lineage>
        <taxon>Bacteria</taxon>
        <taxon>Pseudomonadati</taxon>
        <taxon>Pseudomonadota</taxon>
        <taxon>Alphaproteobacteria</taxon>
        <taxon>Hyphomicrobiales</taxon>
        <taxon>Rhizobiaceae</taxon>
        <taxon>Rhizobium/Agrobacterium group</taxon>
        <taxon>Rhizobium</taxon>
    </lineage>
</organism>
<name>A0AAE2MGF0_RHILE</name>
<protein>
    <submittedName>
        <fullName evidence="1">Uncharacterized protein</fullName>
    </submittedName>
</protein>
<comment type="caution">
    <text evidence="1">The sequence shown here is derived from an EMBL/GenBank/DDBJ whole genome shotgun (WGS) entry which is preliminary data.</text>
</comment>
<accession>A0AAE2MGF0</accession>
<evidence type="ECO:0000313" key="1">
    <source>
        <dbReference type="EMBL" id="MBB4288652.1"/>
    </source>
</evidence>
<reference evidence="1 2" key="1">
    <citation type="submission" date="2020-08" db="EMBL/GenBank/DDBJ databases">
        <title>Genomic Encyclopedia of Type Strains, Phase IV (KMG-V): Genome sequencing to study the core and pangenomes of soil and plant-associated prokaryotes.</title>
        <authorList>
            <person name="Whitman W."/>
        </authorList>
    </citation>
    <scope>NUCLEOTIDE SEQUENCE [LARGE SCALE GENOMIC DNA]</scope>
    <source>
        <strain evidence="1 2">SEMIA 415</strain>
    </source>
</reference>
<dbReference type="AlphaFoldDB" id="A0AAE2MGF0"/>
<sequence length="48" mass="5284">MRIVLHRIAVTNPSIDKTTPNSQAGVSFGTKAAVIEHLQQTPSWRRGI</sequence>
<proteinExistence type="predicted"/>
<evidence type="ECO:0000313" key="2">
    <source>
        <dbReference type="Proteomes" id="UP000538507"/>
    </source>
</evidence>
<dbReference type="Proteomes" id="UP000538507">
    <property type="component" value="Unassembled WGS sequence"/>
</dbReference>
<dbReference type="EMBL" id="JACIGO010000001">
    <property type="protein sequence ID" value="MBB4288652.1"/>
    <property type="molecule type" value="Genomic_DNA"/>
</dbReference>